<keyword evidence="1" id="KW-1133">Transmembrane helix</keyword>
<feature type="transmembrane region" description="Helical" evidence="1">
    <location>
        <begin position="164"/>
        <end position="193"/>
    </location>
</feature>
<organism evidence="2">
    <name type="scientific">uncultured Thermomicrobiales bacterium</name>
    <dbReference type="NCBI Taxonomy" id="1645740"/>
    <lineage>
        <taxon>Bacteria</taxon>
        <taxon>Pseudomonadati</taxon>
        <taxon>Thermomicrobiota</taxon>
        <taxon>Thermomicrobia</taxon>
        <taxon>Thermomicrobiales</taxon>
        <taxon>environmental samples</taxon>
    </lineage>
</organism>
<feature type="transmembrane region" description="Helical" evidence="1">
    <location>
        <begin position="276"/>
        <end position="296"/>
    </location>
</feature>
<feature type="transmembrane region" description="Helical" evidence="1">
    <location>
        <begin position="243"/>
        <end position="264"/>
    </location>
</feature>
<dbReference type="EMBL" id="CADCWN010000242">
    <property type="protein sequence ID" value="CAA9581505.1"/>
    <property type="molecule type" value="Genomic_DNA"/>
</dbReference>
<reference evidence="2" key="1">
    <citation type="submission" date="2020-02" db="EMBL/GenBank/DDBJ databases">
        <authorList>
            <person name="Meier V. D."/>
        </authorList>
    </citation>
    <scope>NUCLEOTIDE SEQUENCE</scope>
    <source>
        <strain evidence="2">AVDCRST_MAG18</strain>
    </source>
</reference>
<keyword evidence="1" id="KW-0472">Membrane</keyword>
<protein>
    <submittedName>
        <fullName evidence="2">Uncharacterized protein</fullName>
    </submittedName>
</protein>
<keyword evidence="1" id="KW-0812">Transmembrane</keyword>
<evidence type="ECO:0000256" key="1">
    <source>
        <dbReference type="SAM" id="Phobius"/>
    </source>
</evidence>
<gene>
    <name evidence="2" type="ORF">AVDCRST_MAG18-3206</name>
</gene>
<proteinExistence type="predicted"/>
<name>A0A6J4VRZ0_9BACT</name>
<sequence length="317" mass="33846">MGVIDAIADGCFAVARRPWVMVPVVALDLLYWLGGRLTAAPFTDGMISLLELAQQQGATAPDSAETIATLRTLGQETDLFGLLSLGQQPLLLAQPVSEQVGRPWGVGTLDPGHWSLVLLLVVALVVLGLLWLAVSLSLLAPLARQEAFSLPAALRQVPRCWLRLLGLAAIVVAGFCLLLLPLLILVTIMSLLGLDAAPLLLLLLVPLLVLYVYLALAPEAIAVSDVGPFRAIKLSVGVVRRNFWAMFGLIAATYLLSVGFPYGWRLLTQQAAGVPLAILGNGFIATGLTAAAMFFYRERLGVLEGVKSANHEVRDTK</sequence>
<accession>A0A6J4VRZ0</accession>
<dbReference type="AlphaFoldDB" id="A0A6J4VRZ0"/>
<evidence type="ECO:0000313" key="2">
    <source>
        <dbReference type="EMBL" id="CAA9581505.1"/>
    </source>
</evidence>
<feature type="transmembrane region" description="Helical" evidence="1">
    <location>
        <begin position="114"/>
        <end position="143"/>
    </location>
</feature>
<feature type="transmembrane region" description="Helical" evidence="1">
    <location>
        <begin position="199"/>
        <end position="222"/>
    </location>
</feature>